<keyword evidence="3" id="KW-1185">Reference proteome</keyword>
<evidence type="ECO:0000256" key="1">
    <source>
        <dbReference type="SAM" id="MobiDB-lite"/>
    </source>
</evidence>
<accession>A0A420I5A5</accession>
<feature type="region of interest" description="Disordered" evidence="1">
    <location>
        <begin position="140"/>
        <end position="167"/>
    </location>
</feature>
<dbReference type="OrthoDB" id="10470418at2759"/>
<proteinExistence type="predicted"/>
<organism evidence="2 3">
    <name type="scientific">Erysiphe neolycopersici</name>
    <dbReference type="NCBI Taxonomy" id="212602"/>
    <lineage>
        <taxon>Eukaryota</taxon>
        <taxon>Fungi</taxon>
        <taxon>Dikarya</taxon>
        <taxon>Ascomycota</taxon>
        <taxon>Pezizomycotina</taxon>
        <taxon>Leotiomycetes</taxon>
        <taxon>Erysiphales</taxon>
        <taxon>Erysiphaceae</taxon>
        <taxon>Erysiphe</taxon>
    </lineage>
</organism>
<evidence type="ECO:0000313" key="2">
    <source>
        <dbReference type="EMBL" id="RKF64834.1"/>
    </source>
</evidence>
<feature type="compositionally biased region" description="Polar residues" evidence="1">
    <location>
        <begin position="146"/>
        <end position="156"/>
    </location>
</feature>
<evidence type="ECO:0000313" key="3">
    <source>
        <dbReference type="Proteomes" id="UP000286134"/>
    </source>
</evidence>
<comment type="caution">
    <text evidence="2">The sequence shown here is derived from an EMBL/GenBank/DDBJ whole genome shotgun (WGS) entry which is preliminary data.</text>
</comment>
<gene>
    <name evidence="2" type="ORF">OnM2_015015</name>
</gene>
<name>A0A420I5A5_9PEZI</name>
<reference evidence="2 3" key="1">
    <citation type="journal article" date="2018" name="BMC Genomics">
        <title>Comparative genome analyses reveal sequence features reflecting distinct modes of host-adaptation between dicot and monocot powdery mildew.</title>
        <authorList>
            <person name="Wu Y."/>
            <person name="Ma X."/>
            <person name="Pan Z."/>
            <person name="Kale S.D."/>
            <person name="Song Y."/>
            <person name="King H."/>
            <person name="Zhang Q."/>
            <person name="Presley C."/>
            <person name="Deng X."/>
            <person name="Wei C.I."/>
            <person name="Xiao S."/>
        </authorList>
    </citation>
    <scope>NUCLEOTIDE SEQUENCE [LARGE SCALE GENOMIC DNA]</scope>
    <source>
        <strain evidence="2">UMSG2</strain>
    </source>
</reference>
<sequence length="207" mass="22935">MSVKMPGSISDVKSQDLAYVHATMSGGSSIIGMDINPDLSLPLDSIYLDEKIGEYYTPATSLYQQELYLTANNSVMDMGIAITTNTAQLLTPFSSPTSPAYYCPFPLPSRSTSLRATSSIMMTNPPPVPPKDIKNPSIYPFPSIASDKNPSPQQTPIPEERSKKSVFKKTKRFRKRLKGVFSGRIRRDFHSRKSTVMKLKEGICTVM</sequence>
<dbReference type="Proteomes" id="UP000286134">
    <property type="component" value="Unassembled WGS sequence"/>
</dbReference>
<dbReference type="EMBL" id="MCFK01001592">
    <property type="protein sequence ID" value="RKF64834.1"/>
    <property type="molecule type" value="Genomic_DNA"/>
</dbReference>
<dbReference type="AlphaFoldDB" id="A0A420I5A5"/>
<protein>
    <submittedName>
        <fullName evidence="2">Uncharacterized protein</fullName>
    </submittedName>
</protein>